<evidence type="ECO:0000313" key="3">
    <source>
        <dbReference type="Proteomes" id="UP001287445"/>
    </source>
</evidence>
<proteinExistence type="predicted"/>
<dbReference type="EMBL" id="JAWWMZ010000021">
    <property type="protein sequence ID" value="MDX4957810.1"/>
    <property type="molecule type" value="Genomic_DNA"/>
</dbReference>
<comment type="caution">
    <text evidence="2">The sequence shown here is derived from an EMBL/GenBank/DDBJ whole genome shotgun (WGS) entry which is preliminary data.</text>
</comment>
<dbReference type="RefSeq" id="WP_319076890.1">
    <property type="nucleotide sequence ID" value="NZ_JAWWMZ010000021.1"/>
</dbReference>
<sequence>MNILDLILGGKAKTSSTPSSSASTAGQAARDVPAPATERPMTVGDRQRMAQRPPSFTEMLPYVTYSPGEQIFVMRDGATWGAMFELDPVATEAQPLSYLQERCDKVREAITALPESDTTPWIVQWFVNDDRNIEQLQQHLHDYVLSQHKDNPARGQDVINSEYTQSVLQEFRKHLEQASRPQGLFTDTQVTGQVWRGQQRRVRCCIYRKFTSAASEPGTPQQQMESVATTLMATFNEAGIAARRCDGKDFYEWLLPFFNRDVPWAPTPGELIKTYPYPGPKPATMFDWDLAESLSLSQPRADHAGGYFEFDGVPVRALTLQNMRSEPSIGHFSAETQTGKESFARFDRLPAGSMLSMTVVITRQDQVEQQITRIRDKSRAHTPQAMETHAECERVLHHMIGNRDKLFPMMMTLYLTGRDKGELDKAVTEANALLGPSGLRFIDPRQDLVPLDTFMRALPFNFDVDFDKKYLSRSRLTFASHIAALMPVYGRSRGTPHPGFWFWNRGGEPLWIDPLNKRDRKKNAHMLTLGPTGAGKSATLNYLAMMTMAIHRPRMVIVDAGESFDLLVADMAAKGLSVHRVTLSPDCKESLPPFVHAFKLLEDQDIMGSYHAAEERARASAGVQVDEAADGSALMASVENALSTPALAPAHPATAATAETEEDEEDEKRDFMGEMLISAILMITGGEKAEVDRMSRADRYLVSRAIIRASVRAKSEQRKHPLTQDVALELVDMQRDDSLSPQRQARAEDMGQAMMSFTMGLRGTLFNTYGGDWPDADVTLVEMGTLTKDGYGDALALAYSSLIDSVQSRGEKYQAEGRPLVKLTDEGHLITTNELLGPKLAKATKMWRKLSIWFWLATQNLRDFPDSMERVLSMCEFWMLLTMDKSEIQEVARFRNLTPEQRAMMESAKKEPPKYTEGVLISALGQWLFRNVPPALPIALAMTEGHEKAQRRRIMEEHGCTMVEAAYKVAEQLAEARA</sequence>
<organism evidence="2 3">
    <name type="scientific">Delftia acidovorans</name>
    <name type="common">Pseudomonas acidovorans</name>
    <name type="synonym">Comamonas acidovorans</name>
    <dbReference type="NCBI Taxonomy" id="80866"/>
    <lineage>
        <taxon>Bacteria</taxon>
        <taxon>Pseudomonadati</taxon>
        <taxon>Pseudomonadota</taxon>
        <taxon>Betaproteobacteria</taxon>
        <taxon>Burkholderiales</taxon>
        <taxon>Comamonadaceae</taxon>
        <taxon>Delftia</taxon>
    </lineage>
</organism>
<feature type="region of interest" description="Disordered" evidence="1">
    <location>
        <begin position="9"/>
        <end position="51"/>
    </location>
</feature>
<dbReference type="InterPro" id="IPR027417">
    <property type="entry name" value="P-loop_NTPase"/>
</dbReference>
<dbReference type="AlphaFoldDB" id="A0AAJ2VBX2"/>
<feature type="compositionally biased region" description="Low complexity" evidence="1">
    <location>
        <begin position="9"/>
        <end position="26"/>
    </location>
</feature>
<dbReference type="InterPro" id="IPR025955">
    <property type="entry name" value="TraC/Conjuga_ATPase"/>
</dbReference>
<dbReference type="Gene3D" id="3.40.50.300">
    <property type="entry name" value="P-loop containing nucleotide triphosphate hydrolases"/>
    <property type="match status" value="2"/>
</dbReference>
<feature type="compositionally biased region" description="Low complexity" evidence="1">
    <location>
        <begin position="645"/>
        <end position="658"/>
    </location>
</feature>
<reference evidence="2" key="1">
    <citation type="submission" date="2023-11" db="EMBL/GenBank/DDBJ databases">
        <title>Identification and selenium tolerance of Delftia acidovorans R3-25.</title>
        <authorList>
            <person name="Zhang S."/>
            <person name="Liu Y."/>
            <person name="Guo Y."/>
        </authorList>
    </citation>
    <scope>NUCLEOTIDE SEQUENCE</scope>
    <source>
        <strain evidence="2">R3-25</strain>
    </source>
</reference>
<dbReference type="NCBIfam" id="TIGR03744">
    <property type="entry name" value="traC_PFL_4706"/>
    <property type="match status" value="1"/>
</dbReference>
<evidence type="ECO:0000313" key="2">
    <source>
        <dbReference type="EMBL" id="MDX4957810.1"/>
    </source>
</evidence>
<dbReference type="PANTHER" id="PTHR30121:SF12">
    <property type="entry name" value="TYPE IV SECRETION SYSTEM PROTEIN CAGE"/>
    <property type="match status" value="1"/>
</dbReference>
<dbReference type="SUPFAM" id="SSF52540">
    <property type="entry name" value="P-loop containing nucleoside triphosphate hydrolases"/>
    <property type="match status" value="1"/>
</dbReference>
<dbReference type="Pfam" id="PF11130">
    <property type="entry name" value="TraC_F_IV"/>
    <property type="match status" value="1"/>
</dbReference>
<dbReference type="Proteomes" id="UP001287445">
    <property type="component" value="Unassembled WGS sequence"/>
</dbReference>
<dbReference type="InterPro" id="IPR051162">
    <property type="entry name" value="T4SS_component"/>
</dbReference>
<dbReference type="InterPro" id="IPR022303">
    <property type="entry name" value="Conjug_Trfer_ATPase"/>
</dbReference>
<dbReference type="PANTHER" id="PTHR30121">
    <property type="entry name" value="UNCHARACTERIZED PROTEIN YJGR-RELATED"/>
    <property type="match status" value="1"/>
</dbReference>
<accession>A0AAJ2VBX2</accession>
<name>A0AAJ2VBX2_DELAC</name>
<gene>
    <name evidence="2" type="ORF">SGN30_30700</name>
</gene>
<evidence type="ECO:0000256" key="1">
    <source>
        <dbReference type="SAM" id="MobiDB-lite"/>
    </source>
</evidence>
<feature type="region of interest" description="Disordered" evidence="1">
    <location>
        <begin position="645"/>
        <end position="665"/>
    </location>
</feature>
<protein>
    <submittedName>
        <fullName evidence="2">Conjugative transfer ATPase</fullName>
    </submittedName>
</protein>